<evidence type="ECO:0000259" key="9">
    <source>
        <dbReference type="SMART" id="SM00849"/>
    </source>
</evidence>
<evidence type="ECO:0000256" key="7">
    <source>
        <dbReference type="ARBA" id="ARBA00048505"/>
    </source>
</evidence>
<proteinExistence type="predicted"/>
<organism evidence="10 11">
    <name type="scientific">Candidatus Reconcilbacillus cellulovorans</name>
    <dbReference type="NCBI Taxonomy" id="1906605"/>
    <lineage>
        <taxon>Bacteria</taxon>
        <taxon>Bacillati</taxon>
        <taxon>Bacillota</taxon>
        <taxon>Bacilli</taxon>
        <taxon>Bacillales</taxon>
        <taxon>Paenibacillaceae</taxon>
        <taxon>Candidatus Reconcilbacillus</taxon>
    </lineage>
</organism>
<evidence type="ECO:0000256" key="4">
    <source>
        <dbReference type="ARBA" id="ARBA00022833"/>
    </source>
</evidence>
<comment type="catalytic activity">
    <reaction evidence="5">
        <text>3',5'-cyclic CMP + H2O = CMP + H(+)</text>
        <dbReference type="Rhea" id="RHEA:72675"/>
        <dbReference type="ChEBI" id="CHEBI:15377"/>
        <dbReference type="ChEBI" id="CHEBI:15378"/>
        <dbReference type="ChEBI" id="CHEBI:58003"/>
        <dbReference type="ChEBI" id="CHEBI:60377"/>
    </reaction>
    <physiologicalReaction direction="left-to-right" evidence="5">
        <dbReference type="Rhea" id="RHEA:72676"/>
    </physiologicalReaction>
</comment>
<gene>
    <name evidence="10" type="ORF">BLM47_06830</name>
</gene>
<evidence type="ECO:0000313" key="10">
    <source>
        <dbReference type="EMBL" id="PDO10511.1"/>
    </source>
</evidence>
<keyword evidence="2" id="KW-0479">Metal-binding</keyword>
<evidence type="ECO:0000256" key="8">
    <source>
        <dbReference type="SAM" id="MobiDB-lite"/>
    </source>
</evidence>
<reference evidence="10 11" key="1">
    <citation type="submission" date="2016-12" db="EMBL/GenBank/DDBJ databases">
        <title>Candidatus Reconcilibacillus cellulovorans genome.</title>
        <authorList>
            <person name="Kolinko S."/>
            <person name="Wu Y.-W."/>
            <person name="Tachea F."/>
            <person name="Denzel E."/>
            <person name="Hiras J."/>
            <person name="Baecker N."/>
            <person name="Chan L.J."/>
            <person name="Eichorst S.A."/>
            <person name="Frey D."/>
            <person name="Adams P.D."/>
            <person name="Pray T."/>
            <person name="Tanjore D."/>
            <person name="Petzold C.J."/>
            <person name="Gladden J.M."/>
            <person name="Simmons B.A."/>
            <person name="Singer S.W."/>
        </authorList>
    </citation>
    <scope>NUCLEOTIDE SEQUENCE [LARGE SCALE GENOMIC DNA]</scope>
    <source>
        <strain evidence="10">JTherm</strain>
    </source>
</reference>
<dbReference type="PANTHER" id="PTHR46233:SF3">
    <property type="entry name" value="HYDROXYACYLGLUTATHIONE HYDROLASE GLOC"/>
    <property type="match status" value="1"/>
</dbReference>
<dbReference type="PANTHER" id="PTHR46233">
    <property type="entry name" value="HYDROXYACYLGLUTATHIONE HYDROLASE GLOC"/>
    <property type="match status" value="1"/>
</dbReference>
<name>A0A2A6E0F9_9BACL</name>
<protein>
    <submittedName>
        <fullName evidence="10">Metal-binding protein</fullName>
    </submittedName>
</protein>
<dbReference type="InterPro" id="IPR051453">
    <property type="entry name" value="MBL_Glyoxalase_II"/>
</dbReference>
<feature type="domain" description="Metallo-beta-lactamase" evidence="9">
    <location>
        <begin position="13"/>
        <end position="191"/>
    </location>
</feature>
<evidence type="ECO:0000256" key="5">
    <source>
        <dbReference type="ARBA" id="ARBA00034221"/>
    </source>
</evidence>
<keyword evidence="3" id="KW-0378">Hydrolase</keyword>
<dbReference type="Proteomes" id="UP000243688">
    <property type="component" value="Unassembled WGS sequence"/>
</dbReference>
<comment type="caution">
    <text evidence="10">The sequence shown here is derived from an EMBL/GenBank/DDBJ whole genome shotgun (WGS) entry which is preliminary data.</text>
</comment>
<dbReference type="AlphaFoldDB" id="A0A2A6E0F9"/>
<dbReference type="EMBL" id="MOXJ01000014">
    <property type="protein sequence ID" value="PDO10511.1"/>
    <property type="molecule type" value="Genomic_DNA"/>
</dbReference>
<dbReference type="Pfam" id="PF00753">
    <property type="entry name" value="Lactamase_B"/>
    <property type="match status" value="1"/>
</dbReference>
<evidence type="ECO:0000256" key="6">
    <source>
        <dbReference type="ARBA" id="ARBA00034301"/>
    </source>
</evidence>
<evidence type="ECO:0000256" key="3">
    <source>
        <dbReference type="ARBA" id="ARBA00022801"/>
    </source>
</evidence>
<dbReference type="InterPro" id="IPR001279">
    <property type="entry name" value="Metallo-B-lactamas"/>
</dbReference>
<dbReference type="InterPro" id="IPR036866">
    <property type="entry name" value="RibonucZ/Hydroxyglut_hydro"/>
</dbReference>
<dbReference type="SMART" id="SM00849">
    <property type="entry name" value="Lactamase_B"/>
    <property type="match status" value="1"/>
</dbReference>
<dbReference type="Gene3D" id="3.60.15.10">
    <property type="entry name" value="Ribonuclease Z/Hydroxyacylglutathione hydrolase-like"/>
    <property type="match status" value="1"/>
</dbReference>
<keyword evidence="4" id="KW-0862">Zinc</keyword>
<dbReference type="GO" id="GO:0046872">
    <property type="term" value="F:metal ion binding"/>
    <property type="evidence" value="ECO:0007669"/>
    <property type="project" value="UniProtKB-KW"/>
</dbReference>
<comment type="cofactor">
    <cofactor evidence="1">
        <name>Zn(2+)</name>
        <dbReference type="ChEBI" id="CHEBI:29105"/>
    </cofactor>
</comment>
<evidence type="ECO:0000256" key="1">
    <source>
        <dbReference type="ARBA" id="ARBA00001947"/>
    </source>
</evidence>
<evidence type="ECO:0000313" key="11">
    <source>
        <dbReference type="Proteomes" id="UP000243688"/>
    </source>
</evidence>
<comment type="catalytic activity">
    <reaction evidence="7">
        <text>3',5'-cyclic UMP + H2O = UMP + H(+)</text>
        <dbReference type="Rhea" id="RHEA:70575"/>
        <dbReference type="ChEBI" id="CHEBI:15377"/>
        <dbReference type="ChEBI" id="CHEBI:15378"/>
        <dbReference type="ChEBI" id="CHEBI:57865"/>
        <dbReference type="ChEBI" id="CHEBI:184387"/>
    </reaction>
    <physiologicalReaction direction="left-to-right" evidence="7">
        <dbReference type="Rhea" id="RHEA:70576"/>
    </physiologicalReaction>
</comment>
<sequence length="211" mass="23388">MLRVESFELGPLATNAYLIWNPDTMRAVVVDPGMDPGPLLSRLEPFHVEAVVLTHAHFDHIGGVEDVRRLKRCPVYVHSAEADWLTDGRLNGSLWWPELGGEIRVEPADGFLEDGRRYEWIGETFEVYHTPGHSPGGVSIRCGNRLFCGDVLFRRSVGRTDLPGGDWDSLVRSVRDVLFRLPDDVVVYPGHGPSTTIGEEKADNPYVGAGA</sequence>
<dbReference type="GO" id="GO:0016787">
    <property type="term" value="F:hydrolase activity"/>
    <property type="evidence" value="ECO:0007669"/>
    <property type="project" value="UniProtKB-KW"/>
</dbReference>
<dbReference type="SUPFAM" id="SSF56281">
    <property type="entry name" value="Metallo-hydrolase/oxidoreductase"/>
    <property type="match status" value="1"/>
</dbReference>
<evidence type="ECO:0000256" key="2">
    <source>
        <dbReference type="ARBA" id="ARBA00022723"/>
    </source>
</evidence>
<feature type="region of interest" description="Disordered" evidence="8">
    <location>
        <begin position="192"/>
        <end position="211"/>
    </location>
</feature>
<accession>A0A2A6E0F9</accession>
<comment type="function">
    <text evidence="6">Counteracts the endogenous Pycsar antiviral defense system. Phosphodiesterase that enables metal-dependent hydrolysis of host cyclic nucleotide Pycsar defense signals such as cCMP and cUMP.</text>
</comment>
<dbReference type="CDD" id="cd06262">
    <property type="entry name" value="metallo-hydrolase-like_MBL-fold"/>
    <property type="match status" value="1"/>
</dbReference>